<dbReference type="Proteomes" id="UP000193900">
    <property type="component" value="Unassembled WGS sequence"/>
</dbReference>
<proteinExistence type="predicted"/>
<evidence type="ECO:0000313" key="2">
    <source>
        <dbReference type="EMBL" id="SLN67552.1"/>
    </source>
</evidence>
<reference evidence="2 3" key="1">
    <citation type="submission" date="2017-03" db="EMBL/GenBank/DDBJ databases">
        <authorList>
            <person name="Afonso C.L."/>
            <person name="Miller P.J."/>
            <person name="Scott M.A."/>
            <person name="Spackman E."/>
            <person name="Goraichik I."/>
            <person name="Dimitrov K.M."/>
            <person name="Suarez D.L."/>
            <person name="Swayne D.E."/>
        </authorList>
    </citation>
    <scope>NUCLEOTIDE SEQUENCE [LARGE SCALE GENOMIC DNA]</scope>
    <source>
        <strain evidence="2 3">CECT 7023</strain>
    </source>
</reference>
<dbReference type="EMBL" id="FWFZ01000020">
    <property type="protein sequence ID" value="SLN67552.1"/>
    <property type="molecule type" value="Genomic_DNA"/>
</dbReference>
<evidence type="ECO:0000313" key="3">
    <source>
        <dbReference type="Proteomes" id="UP000193900"/>
    </source>
</evidence>
<gene>
    <name evidence="2" type="ORF">ROA7023_03238</name>
</gene>
<evidence type="ECO:0000256" key="1">
    <source>
        <dbReference type="SAM" id="SignalP"/>
    </source>
</evidence>
<protein>
    <submittedName>
        <fullName evidence="2">Uncharacterized protein</fullName>
    </submittedName>
</protein>
<feature type="chain" id="PRO_5012893148" evidence="1">
    <location>
        <begin position="20"/>
        <end position="248"/>
    </location>
</feature>
<name>A0A1Y5TMH0_9RHOB</name>
<feature type="signal peptide" evidence="1">
    <location>
        <begin position="1"/>
        <end position="19"/>
    </location>
</feature>
<dbReference type="SUPFAM" id="SSF53955">
    <property type="entry name" value="Lysozyme-like"/>
    <property type="match status" value="1"/>
</dbReference>
<keyword evidence="3" id="KW-1185">Reference proteome</keyword>
<dbReference type="AlphaFoldDB" id="A0A1Y5TMH0"/>
<dbReference type="Gene3D" id="1.10.530.10">
    <property type="match status" value="1"/>
</dbReference>
<dbReference type="OrthoDB" id="7851400at2"/>
<dbReference type="InterPro" id="IPR023346">
    <property type="entry name" value="Lysozyme-like_dom_sf"/>
</dbReference>
<organism evidence="2 3">
    <name type="scientific">Roseisalinus antarcticus</name>
    <dbReference type="NCBI Taxonomy" id="254357"/>
    <lineage>
        <taxon>Bacteria</taxon>
        <taxon>Pseudomonadati</taxon>
        <taxon>Pseudomonadota</taxon>
        <taxon>Alphaproteobacteria</taxon>
        <taxon>Rhodobacterales</taxon>
        <taxon>Roseobacteraceae</taxon>
        <taxon>Roseisalinus</taxon>
    </lineage>
</organism>
<accession>A0A1Y5TMH0</accession>
<keyword evidence="1" id="KW-0732">Signal</keyword>
<sequence>MGCLRWCMTWLMLSAGPGAAQVGSLFDPVAAQAPVIAMIAPDGAARGSASLFADSDRAASYFAPWPERERAAHRSAPAPILQGPASGTPVARLRDLIASAEAGPAGYDAVQYGARIRPPKPPTQMRLSEIYAWIAATPGQPHAIGRYQFIPATLKRLVRHQGIGTDQLFSPAMQDRLADQLLREAGIEDFLASRIGRVAFMNKLARIWAGLPNSTGRSHYHGHAGNAATMTWARFEQQMTQIFPASGA</sequence>